<gene>
    <name evidence="3" type="ORF">E0Z10_g10597</name>
</gene>
<keyword evidence="2" id="KW-0812">Transmembrane</keyword>
<dbReference type="Proteomes" id="UP000297716">
    <property type="component" value="Unassembled WGS sequence"/>
</dbReference>
<dbReference type="STRING" id="37992.A0A4Z0YFW9"/>
<dbReference type="GO" id="GO:0043386">
    <property type="term" value="P:mycotoxin biosynthetic process"/>
    <property type="evidence" value="ECO:0007669"/>
    <property type="project" value="InterPro"/>
</dbReference>
<feature type="transmembrane region" description="Helical" evidence="2">
    <location>
        <begin position="50"/>
        <end position="71"/>
    </location>
</feature>
<dbReference type="PANTHER" id="PTHR33365:SF7">
    <property type="entry name" value="TAT PATHWAY SIGNAL SEQUENCE"/>
    <property type="match status" value="1"/>
</dbReference>
<dbReference type="InterPro" id="IPR021765">
    <property type="entry name" value="UstYa-like"/>
</dbReference>
<proteinExistence type="inferred from homology"/>
<name>A0A4Z0YFW9_9PEZI</name>
<evidence type="ECO:0000313" key="3">
    <source>
        <dbReference type="EMBL" id="TGJ78165.1"/>
    </source>
</evidence>
<evidence type="ECO:0000256" key="1">
    <source>
        <dbReference type="ARBA" id="ARBA00035112"/>
    </source>
</evidence>
<dbReference type="Pfam" id="PF11807">
    <property type="entry name" value="UstYa"/>
    <property type="match status" value="1"/>
</dbReference>
<keyword evidence="2" id="KW-1133">Transmembrane helix</keyword>
<organism evidence="3 4">
    <name type="scientific">Xylaria hypoxylon</name>
    <dbReference type="NCBI Taxonomy" id="37992"/>
    <lineage>
        <taxon>Eukaryota</taxon>
        <taxon>Fungi</taxon>
        <taxon>Dikarya</taxon>
        <taxon>Ascomycota</taxon>
        <taxon>Pezizomycotina</taxon>
        <taxon>Sordariomycetes</taxon>
        <taxon>Xylariomycetidae</taxon>
        <taxon>Xylariales</taxon>
        <taxon>Xylariaceae</taxon>
        <taxon>Xylaria</taxon>
    </lineage>
</organism>
<evidence type="ECO:0008006" key="5">
    <source>
        <dbReference type="Google" id="ProtNLM"/>
    </source>
</evidence>
<evidence type="ECO:0000256" key="2">
    <source>
        <dbReference type="SAM" id="Phobius"/>
    </source>
</evidence>
<reference evidence="3 4" key="1">
    <citation type="submission" date="2019-03" db="EMBL/GenBank/DDBJ databases">
        <title>Draft genome sequence of Xylaria hypoxylon DSM 108379, a ubiquitous saprotrophic-parasitic fungi on hardwood.</title>
        <authorList>
            <person name="Buettner E."/>
            <person name="Leonhardt S."/>
            <person name="Gebauer A.M."/>
            <person name="Liers C."/>
            <person name="Hofrichter M."/>
            <person name="Kellner H."/>
        </authorList>
    </citation>
    <scope>NUCLEOTIDE SEQUENCE [LARGE SCALE GENOMIC DNA]</scope>
    <source>
        <strain evidence="3 4">DSM 108379</strain>
    </source>
</reference>
<accession>A0A4Z0YFW9</accession>
<comment type="similarity">
    <text evidence="1">Belongs to the ustYa family.</text>
</comment>
<comment type="caution">
    <text evidence="3">The sequence shown here is derived from an EMBL/GenBank/DDBJ whole genome shotgun (WGS) entry which is preliminary data.</text>
</comment>
<keyword evidence="4" id="KW-1185">Reference proteome</keyword>
<sequence>MESLDKYDVLDCHEDIPLVCEPDGMAENIHPRKLGRSFKQEAVLMQFGKVLWHIALVANLIFLLLNLRIFFRSPSVPSKQSIQDDTFYSPAQEAIAYENRPVDGIAEDSKYAGYPSTESDEAWNALIEGINIKIFPDEMSRLGETSLEINDGTGYLGVLGVYHELHCIKRLRKWFYRDYYYPNATTLEYNERMTHAEHCLEFIRQSSVCHGDITVAGFKWLHDGAGQVVEPTTKEGALHRCVQWDRLTTWAKSRRVDLFDPDLLKPE</sequence>
<keyword evidence="2" id="KW-0472">Membrane</keyword>
<dbReference type="PANTHER" id="PTHR33365">
    <property type="entry name" value="YALI0B05434P"/>
    <property type="match status" value="1"/>
</dbReference>
<dbReference type="OrthoDB" id="3687641at2759"/>
<protein>
    <recommendedName>
        <fullName evidence="5">Tat pathway signal sequence</fullName>
    </recommendedName>
</protein>
<dbReference type="EMBL" id="SKBN01000441">
    <property type="protein sequence ID" value="TGJ78165.1"/>
    <property type="molecule type" value="Genomic_DNA"/>
</dbReference>
<dbReference type="AlphaFoldDB" id="A0A4Z0YFW9"/>
<evidence type="ECO:0000313" key="4">
    <source>
        <dbReference type="Proteomes" id="UP000297716"/>
    </source>
</evidence>